<feature type="signal peptide" evidence="1">
    <location>
        <begin position="1"/>
        <end position="28"/>
    </location>
</feature>
<evidence type="ECO:0000313" key="3">
    <source>
        <dbReference type="Proteomes" id="UP001157353"/>
    </source>
</evidence>
<dbReference type="RefSeq" id="WP_284205484.1">
    <property type="nucleotide sequence ID" value="NZ_BSPQ01000021.1"/>
</dbReference>
<sequence length="155" mass="17598">MKTVLLRCKYIKLLIFLSAIFTSNYLSAESLAIFSANDDFKKLSAGKAKMLFKGKVKRLNNQKYSLVDWPAGSDIKIQFYNDLLEQSESQINATRAKLIFSGRGFPPKEMDKNNFESLQKFLLAHPNSIGYAPASLISDEFNLLFILQTESNDEK</sequence>
<dbReference type="EMBL" id="BSPQ01000021">
    <property type="protein sequence ID" value="GLS92382.1"/>
    <property type="molecule type" value="Genomic_DNA"/>
</dbReference>
<proteinExistence type="predicted"/>
<evidence type="ECO:0000256" key="1">
    <source>
        <dbReference type="SAM" id="SignalP"/>
    </source>
</evidence>
<accession>A0ABQ6E4S0</accession>
<protein>
    <submittedName>
        <fullName evidence="2">Uncharacterized protein</fullName>
    </submittedName>
</protein>
<evidence type="ECO:0000313" key="2">
    <source>
        <dbReference type="EMBL" id="GLS92382.1"/>
    </source>
</evidence>
<keyword evidence="1" id="KW-0732">Signal</keyword>
<dbReference type="Proteomes" id="UP001157353">
    <property type="component" value="Unassembled WGS sequence"/>
</dbReference>
<feature type="chain" id="PRO_5046929344" evidence="1">
    <location>
        <begin position="29"/>
        <end position="155"/>
    </location>
</feature>
<comment type="caution">
    <text evidence="2">The sequence shown here is derived from an EMBL/GenBank/DDBJ whole genome shotgun (WGS) entry which is preliminary data.</text>
</comment>
<keyword evidence="3" id="KW-1185">Reference proteome</keyword>
<name>A0ABQ6E4S0_9GAMM</name>
<gene>
    <name evidence="2" type="ORF">GCM10007916_34530</name>
</gene>
<reference evidence="3" key="1">
    <citation type="journal article" date="2019" name="Int. J. Syst. Evol. Microbiol.">
        <title>The Global Catalogue of Microorganisms (GCM) 10K type strain sequencing project: providing services to taxonomists for standard genome sequencing and annotation.</title>
        <authorList>
            <consortium name="The Broad Institute Genomics Platform"/>
            <consortium name="The Broad Institute Genome Sequencing Center for Infectious Disease"/>
            <person name="Wu L."/>
            <person name="Ma J."/>
        </authorList>
    </citation>
    <scope>NUCLEOTIDE SEQUENCE [LARGE SCALE GENOMIC DNA]</scope>
    <source>
        <strain evidence="3">NBRC 103166</strain>
    </source>
</reference>
<organism evidence="2 3">
    <name type="scientific">Psychromonas marina</name>
    <dbReference type="NCBI Taxonomy" id="88364"/>
    <lineage>
        <taxon>Bacteria</taxon>
        <taxon>Pseudomonadati</taxon>
        <taxon>Pseudomonadota</taxon>
        <taxon>Gammaproteobacteria</taxon>
        <taxon>Alteromonadales</taxon>
        <taxon>Psychromonadaceae</taxon>
        <taxon>Psychromonas</taxon>
    </lineage>
</organism>
<dbReference type="SUPFAM" id="SSF53850">
    <property type="entry name" value="Periplasmic binding protein-like II"/>
    <property type="match status" value="1"/>
</dbReference>